<name>A0A5B7DVR8_PORTR</name>
<dbReference type="AlphaFoldDB" id="A0A5B7DVR8"/>
<comment type="caution">
    <text evidence="1">The sequence shown here is derived from an EMBL/GenBank/DDBJ whole genome shotgun (WGS) entry which is preliminary data.</text>
</comment>
<dbReference type="EMBL" id="VSRR010001429">
    <property type="protein sequence ID" value="MPC25197.1"/>
    <property type="molecule type" value="Genomic_DNA"/>
</dbReference>
<protein>
    <submittedName>
        <fullName evidence="1">Uncharacterized protein</fullName>
    </submittedName>
</protein>
<evidence type="ECO:0000313" key="1">
    <source>
        <dbReference type="EMBL" id="MPC25197.1"/>
    </source>
</evidence>
<dbReference type="Proteomes" id="UP000324222">
    <property type="component" value="Unassembled WGS sequence"/>
</dbReference>
<reference evidence="1 2" key="1">
    <citation type="submission" date="2019-05" db="EMBL/GenBank/DDBJ databases">
        <title>Another draft genome of Portunus trituberculatus and its Hox gene families provides insights of decapod evolution.</title>
        <authorList>
            <person name="Jeong J.-H."/>
            <person name="Song I."/>
            <person name="Kim S."/>
            <person name="Choi T."/>
            <person name="Kim D."/>
            <person name="Ryu S."/>
            <person name="Kim W."/>
        </authorList>
    </citation>
    <scope>NUCLEOTIDE SEQUENCE [LARGE SCALE GENOMIC DNA]</scope>
    <source>
        <tissue evidence="1">Muscle</tissue>
    </source>
</reference>
<evidence type="ECO:0000313" key="2">
    <source>
        <dbReference type="Proteomes" id="UP000324222"/>
    </source>
</evidence>
<accession>A0A5B7DVR8</accession>
<keyword evidence="2" id="KW-1185">Reference proteome</keyword>
<gene>
    <name evidence="1" type="ORF">E2C01_018300</name>
</gene>
<proteinExistence type="predicted"/>
<sequence length="69" mass="7535">MGIKPPQLCSANLGKAPAPGKRCSHDGRTTEMNYLPINPEVCAHNTYSTSLSSPSYMPLEQLDHIIHTI</sequence>
<organism evidence="1 2">
    <name type="scientific">Portunus trituberculatus</name>
    <name type="common">Swimming crab</name>
    <name type="synonym">Neptunus trituberculatus</name>
    <dbReference type="NCBI Taxonomy" id="210409"/>
    <lineage>
        <taxon>Eukaryota</taxon>
        <taxon>Metazoa</taxon>
        <taxon>Ecdysozoa</taxon>
        <taxon>Arthropoda</taxon>
        <taxon>Crustacea</taxon>
        <taxon>Multicrustacea</taxon>
        <taxon>Malacostraca</taxon>
        <taxon>Eumalacostraca</taxon>
        <taxon>Eucarida</taxon>
        <taxon>Decapoda</taxon>
        <taxon>Pleocyemata</taxon>
        <taxon>Brachyura</taxon>
        <taxon>Eubrachyura</taxon>
        <taxon>Portunoidea</taxon>
        <taxon>Portunidae</taxon>
        <taxon>Portuninae</taxon>
        <taxon>Portunus</taxon>
    </lineage>
</organism>